<feature type="chain" id="PRO_5043575052" evidence="15">
    <location>
        <begin position="25"/>
        <end position="583"/>
    </location>
</feature>
<accession>A0AAV9CSF2</accession>
<gene>
    <name evidence="17" type="primary">B3GALT16</name>
    <name evidence="17" type="ORF">QJS10_CPB17g00939</name>
</gene>
<dbReference type="PANTHER" id="PTHR11214:SF3">
    <property type="entry name" value="BETA-1,3-GALACTOSYLTRANSFERASE 6"/>
    <property type="match status" value="1"/>
</dbReference>
<dbReference type="PROSITE" id="PS51304">
    <property type="entry name" value="GALECTIN"/>
    <property type="match status" value="1"/>
</dbReference>
<dbReference type="GO" id="GO:0000139">
    <property type="term" value="C:Golgi membrane"/>
    <property type="evidence" value="ECO:0007669"/>
    <property type="project" value="UniProtKB-SubCell"/>
</dbReference>
<feature type="region of interest" description="Disordered" evidence="14">
    <location>
        <begin position="27"/>
        <end position="63"/>
    </location>
</feature>
<dbReference type="InterPro" id="IPR013320">
    <property type="entry name" value="ConA-like_dom_sf"/>
</dbReference>
<dbReference type="PANTHER" id="PTHR11214">
    <property type="entry name" value="BETA-1,3-N-ACETYLGLUCOSAMINYLTRANSFERASE"/>
    <property type="match status" value="1"/>
</dbReference>
<dbReference type="GO" id="GO:0008378">
    <property type="term" value="F:galactosyltransferase activity"/>
    <property type="evidence" value="ECO:0007669"/>
    <property type="project" value="UniProtKB-ARBA"/>
</dbReference>
<dbReference type="CDD" id="cd00070">
    <property type="entry name" value="GLECT"/>
    <property type="match status" value="1"/>
</dbReference>
<dbReference type="InterPro" id="IPR001079">
    <property type="entry name" value="Galectin_CRD"/>
</dbReference>
<dbReference type="AlphaFoldDB" id="A0AAV9CSF2"/>
<evidence type="ECO:0000256" key="11">
    <source>
        <dbReference type="ARBA" id="ARBA00023136"/>
    </source>
</evidence>
<evidence type="ECO:0000256" key="13">
    <source>
        <dbReference type="ARBA" id="ARBA00023211"/>
    </source>
</evidence>
<feature type="domain" description="Galectin" evidence="16">
    <location>
        <begin position="148"/>
        <end position="310"/>
    </location>
</feature>
<dbReference type="Pfam" id="PF00337">
    <property type="entry name" value="Gal-bind_lectin"/>
    <property type="match status" value="1"/>
</dbReference>
<comment type="caution">
    <text evidence="17">The sequence shown here is derived from an EMBL/GenBank/DDBJ whole genome shotgun (WGS) entry which is preliminary data.</text>
</comment>
<proteinExistence type="inferred from homology"/>
<dbReference type="GO" id="GO:1901137">
    <property type="term" value="P:carbohydrate derivative biosynthetic process"/>
    <property type="evidence" value="ECO:0007669"/>
    <property type="project" value="UniProtKB-ARBA"/>
</dbReference>
<keyword evidence="15" id="KW-0732">Signal</keyword>
<dbReference type="Gene3D" id="2.60.120.200">
    <property type="match status" value="1"/>
</dbReference>
<dbReference type="FunFam" id="3.90.550.50:FF:000015">
    <property type="entry name" value="Beta-1,3-galactosyltransferase GALT1"/>
    <property type="match status" value="1"/>
</dbReference>
<keyword evidence="9" id="KW-1133">Transmembrane helix</keyword>
<keyword evidence="12" id="KW-0325">Glycoprotein</keyword>
<evidence type="ECO:0000259" key="16">
    <source>
        <dbReference type="PROSITE" id="PS51304"/>
    </source>
</evidence>
<protein>
    <submittedName>
        <fullName evidence="17">Beta-1,3-galactosyltransferase 16</fullName>
    </submittedName>
</protein>
<keyword evidence="6" id="KW-0808">Transferase</keyword>
<evidence type="ECO:0000256" key="7">
    <source>
        <dbReference type="ARBA" id="ARBA00022692"/>
    </source>
</evidence>
<evidence type="ECO:0000313" key="18">
    <source>
        <dbReference type="Proteomes" id="UP001180020"/>
    </source>
</evidence>
<feature type="compositionally biased region" description="Pro residues" evidence="14">
    <location>
        <begin position="28"/>
        <end position="39"/>
    </location>
</feature>
<keyword evidence="11" id="KW-0472">Membrane</keyword>
<keyword evidence="13" id="KW-0464">Manganese</keyword>
<feature type="signal peptide" evidence="15">
    <location>
        <begin position="1"/>
        <end position="24"/>
    </location>
</feature>
<dbReference type="Pfam" id="PF01762">
    <property type="entry name" value="Galactosyl_T"/>
    <property type="match status" value="1"/>
</dbReference>
<evidence type="ECO:0000256" key="5">
    <source>
        <dbReference type="ARBA" id="ARBA00022676"/>
    </source>
</evidence>
<dbReference type="EMBL" id="JAUJYO010000017">
    <property type="protein sequence ID" value="KAK1291770.1"/>
    <property type="molecule type" value="Genomic_DNA"/>
</dbReference>
<comment type="pathway">
    <text evidence="3">Protein modification; protein glycosylation.</text>
</comment>
<comment type="subcellular location">
    <subcellularLocation>
        <location evidence="2">Golgi apparatus membrane</location>
        <topology evidence="2">Single-pass type II membrane protein</topology>
    </subcellularLocation>
</comment>
<dbReference type="SUPFAM" id="SSF49899">
    <property type="entry name" value="Concanavalin A-like lectins/glucanases"/>
    <property type="match status" value="1"/>
</dbReference>
<keyword evidence="5" id="KW-0328">Glycosyltransferase</keyword>
<evidence type="ECO:0000256" key="2">
    <source>
        <dbReference type="ARBA" id="ARBA00004323"/>
    </source>
</evidence>
<evidence type="ECO:0000256" key="3">
    <source>
        <dbReference type="ARBA" id="ARBA00004922"/>
    </source>
</evidence>
<dbReference type="Gene3D" id="3.90.550.50">
    <property type="match status" value="1"/>
</dbReference>
<comment type="similarity">
    <text evidence="4">Belongs to the glycosyltransferase 31 family.</text>
</comment>
<organism evidence="17 18">
    <name type="scientific">Acorus calamus</name>
    <name type="common">Sweet flag</name>
    <dbReference type="NCBI Taxonomy" id="4465"/>
    <lineage>
        <taxon>Eukaryota</taxon>
        <taxon>Viridiplantae</taxon>
        <taxon>Streptophyta</taxon>
        <taxon>Embryophyta</taxon>
        <taxon>Tracheophyta</taxon>
        <taxon>Spermatophyta</taxon>
        <taxon>Magnoliopsida</taxon>
        <taxon>Liliopsida</taxon>
        <taxon>Acoraceae</taxon>
        <taxon>Acorus</taxon>
    </lineage>
</organism>
<evidence type="ECO:0000256" key="15">
    <source>
        <dbReference type="SAM" id="SignalP"/>
    </source>
</evidence>
<evidence type="ECO:0000256" key="4">
    <source>
        <dbReference type="ARBA" id="ARBA00008661"/>
    </source>
</evidence>
<dbReference type="SMART" id="SM00908">
    <property type="entry name" value="Gal-bind_lectin"/>
    <property type="match status" value="1"/>
</dbReference>
<keyword evidence="7" id="KW-0812">Transmembrane</keyword>
<keyword evidence="10" id="KW-0333">Golgi apparatus</keyword>
<dbReference type="InterPro" id="IPR002659">
    <property type="entry name" value="Glyco_trans_31"/>
</dbReference>
<name>A0AAV9CSF2_ACOCL</name>
<keyword evidence="8" id="KW-0735">Signal-anchor</keyword>
<evidence type="ECO:0000256" key="12">
    <source>
        <dbReference type="ARBA" id="ARBA00023180"/>
    </source>
</evidence>
<reference evidence="17" key="2">
    <citation type="submission" date="2023-06" db="EMBL/GenBank/DDBJ databases">
        <authorList>
            <person name="Ma L."/>
            <person name="Liu K.-W."/>
            <person name="Li Z."/>
            <person name="Hsiao Y.-Y."/>
            <person name="Qi Y."/>
            <person name="Fu T."/>
            <person name="Tang G."/>
            <person name="Zhang D."/>
            <person name="Sun W.-H."/>
            <person name="Liu D.-K."/>
            <person name="Li Y."/>
            <person name="Chen G.-Z."/>
            <person name="Liu X.-D."/>
            <person name="Liao X.-Y."/>
            <person name="Jiang Y.-T."/>
            <person name="Yu X."/>
            <person name="Hao Y."/>
            <person name="Huang J."/>
            <person name="Zhao X.-W."/>
            <person name="Ke S."/>
            <person name="Chen Y.-Y."/>
            <person name="Wu W.-L."/>
            <person name="Hsu J.-L."/>
            <person name="Lin Y.-F."/>
            <person name="Huang M.-D."/>
            <person name="Li C.-Y."/>
            <person name="Huang L."/>
            <person name="Wang Z.-W."/>
            <person name="Zhao X."/>
            <person name="Zhong W.-Y."/>
            <person name="Peng D.-H."/>
            <person name="Ahmad S."/>
            <person name="Lan S."/>
            <person name="Zhang J.-S."/>
            <person name="Tsai W.-C."/>
            <person name="Van De Peer Y."/>
            <person name="Liu Z.-J."/>
        </authorList>
    </citation>
    <scope>NUCLEOTIDE SEQUENCE</scope>
    <source>
        <strain evidence="17">CP</strain>
        <tissue evidence="17">Leaves</tissue>
    </source>
</reference>
<evidence type="ECO:0000256" key="8">
    <source>
        <dbReference type="ARBA" id="ARBA00022968"/>
    </source>
</evidence>
<evidence type="ECO:0000256" key="10">
    <source>
        <dbReference type="ARBA" id="ARBA00023034"/>
    </source>
</evidence>
<evidence type="ECO:0000313" key="17">
    <source>
        <dbReference type="EMBL" id="KAK1291770.1"/>
    </source>
</evidence>
<comment type="cofactor">
    <cofactor evidence="1">
        <name>Mn(2+)</name>
        <dbReference type="ChEBI" id="CHEBI:29035"/>
    </cofactor>
</comment>
<evidence type="ECO:0000256" key="9">
    <source>
        <dbReference type="ARBA" id="ARBA00022989"/>
    </source>
</evidence>
<evidence type="ECO:0000256" key="1">
    <source>
        <dbReference type="ARBA" id="ARBA00001936"/>
    </source>
</evidence>
<evidence type="ECO:0000256" key="14">
    <source>
        <dbReference type="SAM" id="MobiDB-lite"/>
    </source>
</evidence>
<sequence>MKPWCGGTLIVSLALFLLFTYSSLLRSPSPPPPPPPPSKPNASTFFKRLSHNAPPRPSPPRPVSASFEGLDLLFSSSPSSDAQLVWPHMRPVISRSDALPNTADGVREASVAWTDLSAAILAAPAARSAGSEDERRCPYSVSDGDGGGGLVFPCGLVRDSSVTLVGVVSGGGSGFRVEVIGSSDSSEAAPPLLLHYNVSLGGEPAIAQNTWTERSGWGAEERCPSRSPPVDRKVDGLVKCNERINGSSSNFPFIESQLFTANLWVHDEGFHMTVNGKHETSFSYRENLEPWLASGVRVKGDLEILSLLANGLPVLGDLEVDVEALRAPVVAKKKVLMVVGVFSTVNNFERRMALRRSWMQYGAVRSGDVVVRFFTGLHKNTQVNLELWKESQTYGDIQLMPFVDYYSLITLKTVAICIFGTKILPAKYIMKTDDDAFVRIDEVVSSLEKKSTHGLLYGLIAFNSEPHRDKESKWYISEQEWPRATYPPWAHGPGYVITHDIAKFIVRGHKDRYLPLFKLEDVAMGIWIQQFKDGGQEVEYADDDRFHNSGCEENYVLAHYQGPRMMLCLWEKLLIEKEPVCCE</sequence>
<dbReference type="GO" id="GO:0030246">
    <property type="term" value="F:carbohydrate binding"/>
    <property type="evidence" value="ECO:0007669"/>
    <property type="project" value="InterPro"/>
</dbReference>
<keyword evidence="18" id="KW-1185">Reference proteome</keyword>
<evidence type="ECO:0000256" key="6">
    <source>
        <dbReference type="ARBA" id="ARBA00022679"/>
    </source>
</evidence>
<dbReference type="Proteomes" id="UP001180020">
    <property type="component" value="Unassembled WGS sequence"/>
</dbReference>
<reference evidence="17" key="1">
    <citation type="journal article" date="2023" name="Nat. Commun.">
        <title>Diploid and tetraploid genomes of Acorus and the evolution of monocots.</title>
        <authorList>
            <person name="Ma L."/>
            <person name="Liu K.W."/>
            <person name="Li Z."/>
            <person name="Hsiao Y.Y."/>
            <person name="Qi Y."/>
            <person name="Fu T."/>
            <person name="Tang G.D."/>
            <person name="Zhang D."/>
            <person name="Sun W.H."/>
            <person name="Liu D.K."/>
            <person name="Li Y."/>
            <person name="Chen G.Z."/>
            <person name="Liu X.D."/>
            <person name="Liao X.Y."/>
            <person name="Jiang Y.T."/>
            <person name="Yu X."/>
            <person name="Hao Y."/>
            <person name="Huang J."/>
            <person name="Zhao X.W."/>
            <person name="Ke S."/>
            <person name="Chen Y.Y."/>
            <person name="Wu W.L."/>
            <person name="Hsu J.L."/>
            <person name="Lin Y.F."/>
            <person name="Huang M.D."/>
            <person name="Li C.Y."/>
            <person name="Huang L."/>
            <person name="Wang Z.W."/>
            <person name="Zhao X."/>
            <person name="Zhong W.Y."/>
            <person name="Peng D.H."/>
            <person name="Ahmad S."/>
            <person name="Lan S."/>
            <person name="Zhang J.S."/>
            <person name="Tsai W.C."/>
            <person name="Van de Peer Y."/>
            <person name="Liu Z.J."/>
        </authorList>
    </citation>
    <scope>NUCLEOTIDE SEQUENCE</scope>
    <source>
        <tissue evidence="17">Leaves</tissue>
    </source>
</reference>